<gene>
    <name evidence="2" type="ORF">HHK36_029145</name>
</gene>
<proteinExistence type="predicted"/>
<sequence length="193" mass="21355">MGLHAIITVNVGLDSFYVEHWKRVGDQIELTNVEGLKLNLSLLGESDQHCREYMGLLRLWLLAWSVCFCAVHHIGPGQQVRMMLDPVCVYATAIYIGCAILALICALLSPALKSVMDRNVQQLSTSEQWVHEPHHMDIGGIAVMGSIEVATVEASMGLERDRRAMAQQRSTIEMIAAAKVVLIMIVCVQGGWQ</sequence>
<evidence type="ECO:0000313" key="2">
    <source>
        <dbReference type="EMBL" id="KAF8379701.1"/>
    </source>
</evidence>
<evidence type="ECO:0000313" key="3">
    <source>
        <dbReference type="Proteomes" id="UP000655225"/>
    </source>
</evidence>
<feature type="transmembrane region" description="Helical" evidence="1">
    <location>
        <begin position="172"/>
        <end position="192"/>
    </location>
</feature>
<keyword evidence="1" id="KW-0812">Transmembrane</keyword>
<dbReference type="Proteomes" id="UP000655225">
    <property type="component" value="Unassembled WGS sequence"/>
</dbReference>
<reference evidence="2 3" key="1">
    <citation type="submission" date="2020-04" db="EMBL/GenBank/DDBJ databases">
        <title>Plant Genome Project.</title>
        <authorList>
            <person name="Zhang R.-G."/>
        </authorList>
    </citation>
    <scope>NUCLEOTIDE SEQUENCE [LARGE SCALE GENOMIC DNA]</scope>
    <source>
        <strain evidence="2">YNK0</strain>
        <tissue evidence="2">Leaf</tissue>
    </source>
</reference>
<dbReference type="EMBL" id="JABCRI010000022">
    <property type="protein sequence ID" value="KAF8379701.1"/>
    <property type="molecule type" value="Genomic_DNA"/>
</dbReference>
<accession>A0A834YCR5</accession>
<keyword evidence="1" id="KW-0472">Membrane</keyword>
<feature type="transmembrane region" description="Helical" evidence="1">
    <location>
        <begin position="56"/>
        <end position="75"/>
    </location>
</feature>
<evidence type="ECO:0000256" key="1">
    <source>
        <dbReference type="SAM" id="Phobius"/>
    </source>
</evidence>
<keyword evidence="1" id="KW-1133">Transmembrane helix</keyword>
<name>A0A834YCR5_TETSI</name>
<feature type="transmembrane region" description="Helical" evidence="1">
    <location>
        <begin position="87"/>
        <end position="108"/>
    </location>
</feature>
<protein>
    <submittedName>
        <fullName evidence="2">Uncharacterized protein</fullName>
    </submittedName>
</protein>
<keyword evidence="3" id="KW-1185">Reference proteome</keyword>
<dbReference type="AlphaFoldDB" id="A0A834YCR5"/>
<comment type="caution">
    <text evidence="2">The sequence shown here is derived from an EMBL/GenBank/DDBJ whole genome shotgun (WGS) entry which is preliminary data.</text>
</comment>
<organism evidence="2 3">
    <name type="scientific">Tetracentron sinense</name>
    <name type="common">Spur-leaf</name>
    <dbReference type="NCBI Taxonomy" id="13715"/>
    <lineage>
        <taxon>Eukaryota</taxon>
        <taxon>Viridiplantae</taxon>
        <taxon>Streptophyta</taxon>
        <taxon>Embryophyta</taxon>
        <taxon>Tracheophyta</taxon>
        <taxon>Spermatophyta</taxon>
        <taxon>Magnoliopsida</taxon>
        <taxon>Trochodendrales</taxon>
        <taxon>Trochodendraceae</taxon>
        <taxon>Tetracentron</taxon>
    </lineage>
</organism>